<reference evidence="3 4" key="1">
    <citation type="submission" date="2023-05" db="EMBL/GenBank/DDBJ databases">
        <authorList>
            <person name="Guo Y."/>
        </authorList>
    </citation>
    <scope>NUCLEOTIDE SEQUENCE [LARGE SCALE GENOMIC DNA]</scope>
    <source>
        <strain evidence="3 4">GR2756</strain>
    </source>
</reference>
<dbReference type="InterPro" id="IPR011059">
    <property type="entry name" value="Metal-dep_hydrolase_composite"/>
</dbReference>
<dbReference type="Gene3D" id="3.30.1490.130">
    <property type="entry name" value="D-aminoacylase. Domain 3"/>
    <property type="match status" value="1"/>
</dbReference>
<dbReference type="Gene3D" id="2.30.40.10">
    <property type="entry name" value="Urease, subunit C, domain 1"/>
    <property type="match status" value="1"/>
</dbReference>
<organism evidence="3 4">
    <name type="scientific">Sphingosinicella rhizophila</name>
    <dbReference type="NCBI Taxonomy" id="3050082"/>
    <lineage>
        <taxon>Bacteria</taxon>
        <taxon>Pseudomonadati</taxon>
        <taxon>Pseudomonadota</taxon>
        <taxon>Alphaproteobacteria</taxon>
        <taxon>Sphingomonadales</taxon>
        <taxon>Sphingosinicellaceae</taxon>
        <taxon>Sphingosinicella</taxon>
    </lineage>
</organism>
<dbReference type="Gene3D" id="3.20.20.140">
    <property type="entry name" value="Metal-dependent hydrolases"/>
    <property type="match status" value="1"/>
</dbReference>
<dbReference type="PANTHER" id="PTHR11647:SF1">
    <property type="entry name" value="COLLAPSIN RESPONSE MEDIATOR PROTEIN"/>
    <property type="match status" value="1"/>
</dbReference>
<evidence type="ECO:0000259" key="2">
    <source>
        <dbReference type="Pfam" id="PF07969"/>
    </source>
</evidence>
<dbReference type="Pfam" id="PF07969">
    <property type="entry name" value="Amidohydro_3"/>
    <property type="match status" value="1"/>
</dbReference>
<dbReference type="InterPro" id="IPR023100">
    <property type="entry name" value="D-aminoacylase_insert_dom_sf"/>
</dbReference>
<comment type="caution">
    <text evidence="3">The sequence shown here is derived from an EMBL/GenBank/DDBJ whole genome shotgun (WGS) entry which is preliminary data.</text>
</comment>
<sequence>MKKHVRNLLLGACLAPLFGAVPVAAQGSGYDIVIKGGRVIDPASGRDEIADVGISGGTIAAISTSPLSGKRVLDAKGQVVAPGFIDYHAHGQDPRSQSFQLLDGVTTAMEMESGVMPIAQFYAGKQGKALINFGATANFICARMEVLTDLRCGQSTSDETTMSRDALLKSANEEEEGRIIAAVEREIDAGALGIGIGLEYAPGTGRREIYKAFKAAAKHKVPVFVHVRMREESRATGMPIAVANELIADAAATGAGLQLVHVTSTALGDTPTVIEIMKGAAAHGVDVTTEAYPYEAGSTALGSEFFSEGWQQRSGITYKDLQWTATGERLTEETFNKYRKENPTGTVVVFMIPQAAIDAAMADPFVSIASDGMVMSDPKVHPRGAGSYSRVLGHYVRDRKLLDLKTALTKMTILPARRLEKVAPAMARKGRIQVGADADITVFDPATVKDNATYENPLQASSGYRYVLVGGNVMVQNGKITPNLFPGVGIKRGAK</sequence>
<proteinExistence type="predicted"/>
<dbReference type="InterPro" id="IPR013108">
    <property type="entry name" value="Amidohydro_3"/>
</dbReference>
<dbReference type="Proteomes" id="UP001259572">
    <property type="component" value="Unassembled WGS sequence"/>
</dbReference>
<dbReference type="EMBL" id="JAVUPU010000001">
    <property type="protein sequence ID" value="MDT9597457.1"/>
    <property type="molecule type" value="Genomic_DNA"/>
</dbReference>
<dbReference type="InterPro" id="IPR032466">
    <property type="entry name" value="Metal_Hydrolase"/>
</dbReference>
<dbReference type="NCBIfam" id="NF006560">
    <property type="entry name" value="PRK09061.1"/>
    <property type="match status" value="1"/>
</dbReference>
<evidence type="ECO:0000313" key="3">
    <source>
        <dbReference type="EMBL" id="MDT9597457.1"/>
    </source>
</evidence>
<evidence type="ECO:0000256" key="1">
    <source>
        <dbReference type="SAM" id="SignalP"/>
    </source>
</evidence>
<name>A0ABU3Q221_9SPHN</name>
<evidence type="ECO:0000313" key="4">
    <source>
        <dbReference type="Proteomes" id="UP001259572"/>
    </source>
</evidence>
<dbReference type="PANTHER" id="PTHR11647">
    <property type="entry name" value="HYDRANTOINASE/DIHYDROPYRIMIDINASE FAMILY MEMBER"/>
    <property type="match status" value="1"/>
</dbReference>
<feature type="domain" description="Amidohydrolase 3" evidence="2">
    <location>
        <begin position="71"/>
        <end position="474"/>
    </location>
</feature>
<gene>
    <name evidence="3" type="ORF">RQX22_00640</name>
</gene>
<keyword evidence="1" id="KW-0732">Signal</keyword>
<dbReference type="SUPFAM" id="SSF51338">
    <property type="entry name" value="Composite domain of metallo-dependent hydrolases"/>
    <property type="match status" value="1"/>
</dbReference>
<dbReference type="InterPro" id="IPR050378">
    <property type="entry name" value="Metallo-dep_Hydrolases_sf"/>
</dbReference>
<dbReference type="RefSeq" id="WP_315722698.1">
    <property type="nucleotide sequence ID" value="NZ_JAVUPU010000001.1"/>
</dbReference>
<dbReference type="SUPFAM" id="SSF51556">
    <property type="entry name" value="Metallo-dependent hydrolases"/>
    <property type="match status" value="1"/>
</dbReference>
<accession>A0ABU3Q221</accession>
<protein>
    <submittedName>
        <fullName evidence="3">Amidohydrolase family protein</fullName>
    </submittedName>
</protein>
<feature type="signal peptide" evidence="1">
    <location>
        <begin position="1"/>
        <end position="25"/>
    </location>
</feature>
<keyword evidence="4" id="KW-1185">Reference proteome</keyword>
<feature type="chain" id="PRO_5045961199" evidence="1">
    <location>
        <begin position="26"/>
        <end position="495"/>
    </location>
</feature>